<dbReference type="GO" id="GO:0005737">
    <property type="term" value="C:cytoplasm"/>
    <property type="evidence" value="ECO:0007669"/>
    <property type="project" value="TreeGrafter"/>
</dbReference>
<dbReference type="GO" id="GO:0004386">
    <property type="term" value="F:helicase activity"/>
    <property type="evidence" value="ECO:0007669"/>
    <property type="project" value="UniProtKB-KW"/>
</dbReference>
<dbReference type="AlphaFoldDB" id="A0A8H4AT07"/>
<feature type="domain" description="DDX60-like winged helix" evidence="3">
    <location>
        <begin position="190"/>
        <end position="244"/>
    </location>
</feature>
<dbReference type="InterPro" id="IPR059032">
    <property type="entry name" value="WHD_DDX60"/>
</dbReference>
<dbReference type="Pfam" id="PF26076">
    <property type="entry name" value="WHD_DDX60"/>
    <property type="match status" value="1"/>
</dbReference>
<protein>
    <submittedName>
        <fullName evidence="4">P-loop containing nucleoside triphosphate hydrolase protein</fullName>
    </submittedName>
</protein>
<evidence type="ECO:0000256" key="2">
    <source>
        <dbReference type="ARBA" id="ARBA00022806"/>
    </source>
</evidence>
<evidence type="ECO:0000259" key="3">
    <source>
        <dbReference type="Pfam" id="PF26076"/>
    </source>
</evidence>
<dbReference type="InterPro" id="IPR052431">
    <property type="entry name" value="SKI2_subfamily_helicases"/>
</dbReference>
<keyword evidence="2" id="KW-0547">Nucleotide-binding</keyword>
<keyword evidence="5" id="KW-1185">Reference proteome</keyword>
<reference evidence="4 5" key="1">
    <citation type="journal article" date="2019" name="Environ. Microbiol.">
        <title>At the nexus of three kingdoms: the genome of the mycorrhizal fungus Gigaspora margarita provides insights into plant, endobacterial and fungal interactions.</title>
        <authorList>
            <person name="Venice F."/>
            <person name="Ghignone S."/>
            <person name="Salvioli di Fossalunga A."/>
            <person name="Amselem J."/>
            <person name="Novero M."/>
            <person name="Xianan X."/>
            <person name="Sedzielewska Toro K."/>
            <person name="Morin E."/>
            <person name="Lipzen A."/>
            <person name="Grigoriev I.V."/>
            <person name="Henrissat B."/>
            <person name="Martin F.M."/>
            <person name="Bonfante P."/>
        </authorList>
    </citation>
    <scope>NUCLEOTIDE SEQUENCE [LARGE SCALE GENOMIC DNA]</scope>
    <source>
        <strain evidence="4 5">BEG34</strain>
    </source>
</reference>
<keyword evidence="2" id="KW-0347">Helicase</keyword>
<dbReference type="GO" id="GO:0016787">
    <property type="term" value="F:hydrolase activity"/>
    <property type="evidence" value="ECO:0007669"/>
    <property type="project" value="UniProtKB-KW"/>
</dbReference>
<dbReference type="Proteomes" id="UP000439903">
    <property type="component" value="Unassembled WGS sequence"/>
</dbReference>
<dbReference type="EMBL" id="WTPW01000256">
    <property type="protein sequence ID" value="KAF0529893.1"/>
    <property type="molecule type" value="Genomic_DNA"/>
</dbReference>
<evidence type="ECO:0000313" key="5">
    <source>
        <dbReference type="Proteomes" id="UP000439903"/>
    </source>
</evidence>
<keyword evidence="2" id="KW-0067">ATP-binding</keyword>
<gene>
    <name evidence="4" type="ORF">F8M41_012575</name>
</gene>
<evidence type="ECO:0000313" key="4">
    <source>
        <dbReference type="EMBL" id="KAF0529893.1"/>
    </source>
</evidence>
<dbReference type="InterPro" id="IPR027417">
    <property type="entry name" value="P-loop_NTPase"/>
</dbReference>
<dbReference type="OrthoDB" id="5575at2759"/>
<proteinExistence type="predicted"/>
<sequence length="317" mass="36784">MNFIKTAKRFSDLQQYVFIPKFPLHTLVEITVKPKEELRQDCLILIHPFSAVSSDAMNHVNKDDPELQNINPDKYFKDDEYIVKDDADKFEANIKKLIISWAEDKSKTKMFKAVIENLDKIAGSLSKLIDALKRGIGVHHASLPRKYLGAVEILFRKRHLSIVIATGTLALGINMSGRSGRRDYDLIGHLKAVSGLFVGSFFCLGKEHLSGQIKHHLRFSIEYLIRENILDQERTPINLSGMISHLYYAEPSNFAMALYLNMVYFMKKKLRHVDQKFYREILEKYPSKLFLPKLPEQTREILEEHNERILKLYTTML</sequence>
<name>A0A8H4AT07_GIGMA</name>
<dbReference type="Gene3D" id="3.40.50.300">
    <property type="entry name" value="P-loop containing nucleotide triphosphate hydrolases"/>
    <property type="match status" value="1"/>
</dbReference>
<accession>A0A8H4AT07</accession>
<organism evidence="4 5">
    <name type="scientific">Gigaspora margarita</name>
    <dbReference type="NCBI Taxonomy" id="4874"/>
    <lineage>
        <taxon>Eukaryota</taxon>
        <taxon>Fungi</taxon>
        <taxon>Fungi incertae sedis</taxon>
        <taxon>Mucoromycota</taxon>
        <taxon>Glomeromycotina</taxon>
        <taxon>Glomeromycetes</taxon>
        <taxon>Diversisporales</taxon>
        <taxon>Gigasporaceae</taxon>
        <taxon>Gigaspora</taxon>
    </lineage>
</organism>
<keyword evidence="1 4" id="KW-0378">Hydrolase</keyword>
<dbReference type="PANTHER" id="PTHR44533:SF4">
    <property type="entry name" value="DEAD_H RNA HELICASE, PUTATIVE-RELATED"/>
    <property type="match status" value="1"/>
</dbReference>
<comment type="caution">
    <text evidence="4">The sequence shown here is derived from an EMBL/GenBank/DDBJ whole genome shotgun (WGS) entry which is preliminary data.</text>
</comment>
<dbReference type="PANTHER" id="PTHR44533">
    <property type="entry name" value="DEAD/H RNA HELICASE, PUTATIVE-RELATED"/>
    <property type="match status" value="1"/>
</dbReference>
<dbReference type="SUPFAM" id="SSF52540">
    <property type="entry name" value="P-loop containing nucleoside triphosphate hydrolases"/>
    <property type="match status" value="1"/>
</dbReference>
<evidence type="ECO:0000256" key="1">
    <source>
        <dbReference type="ARBA" id="ARBA00022801"/>
    </source>
</evidence>